<dbReference type="Proteomes" id="UP000287502">
    <property type="component" value="Chromosome"/>
</dbReference>
<evidence type="ECO:0000313" key="1">
    <source>
        <dbReference type="EMBL" id="QAR33996.1"/>
    </source>
</evidence>
<dbReference type="GO" id="GO:0005829">
    <property type="term" value="C:cytosol"/>
    <property type="evidence" value="ECO:0007669"/>
    <property type="project" value="TreeGrafter"/>
</dbReference>
<dbReference type="InterPro" id="IPR036390">
    <property type="entry name" value="WH_DNA-bd_sf"/>
</dbReference>
<gene>
    <name evidence="1" type="ORF">EP073_11445</name>
</gene>
<dbReference type="InterPro" id="IPR036388">
    <property type="entry name" value="WH-like_DNA-bd_sf"/>
</dbReference>
<proteinExistence type="predicted"/>
<dbReference type="PANTHER" id="PTHR33221:SF15">
    <property type="entry name" value="HTH-TYPE TRANSCRIPTIONAL REGULATOR YWGB-RELATED"/>
    <property type="match status" value="1"/>
</dbReference>
<dbReference type="Pfam" id="PF02082">
    <property type="entry name" value="Rrf2"/>
    <property type="match status" value="1"/>
</dbReference>
<dbReference type="InterPro" id="IPR000944">
    <property type="entry name" value="Tscrpt_reg_Rrf2"/>
</dbReference>
<keyword evidence="2" id="KW-1185">Reference proteome</keyword>
<dbReference type="EMBL" id="CP035108">
    <property type="protein sequence ID" value="QAR33996.1"/>
    <property type="molecule type" value="Genomic_DNA"/>
</dbReference>
<organism evidence="1 2">
    <name type="scientific">Geovibrio thiophilus</name>
    <dbReference type="NCBI Taxonomy" id="139438"/>
    <lineage>
        <taxon>Bacteria</taxon>
        <taxon>Pseudomonadati</taxon>
        <taxon>Deferribacterota</taxon>
        <taxon>Deferribacteres</taxon>
        <taxon>Deferribacterales</taxon>
        <taxon>Geovibrionaceae</taxon>
        <taxon>Geovibrio</taxon>
    </lineage>
</organism>
<accession>A0A3R5V2I7</accession>
<sequence>MTSKNIQFSIAVHIMTGLGFHAGEFVCSCDLARSVNACPSFVRRIISKLSKAGLVRTTRGKNGSCALAKEPESVTLLDIYKAVEAPKAFAVHAYPVQEACAVSCNMKPALEKILDNAQKSFEDNLKQTRLSELVSQVS</sequence>
<dbReference type="OrthoDB" id="9800519at2"/>
<dbReference type="SUPFAM" id="SSF46785">
    <property type="entry name" value="Winged helix' DNA-binding domain"/>
    <property type="match status" value="1"/>
</dbReference>
<dbReference type="AlphaFoldDB" id="A0A3R5V2I7"/>
<dbReference type="GO" id="GO:0003700">
    <property type="term" value="F:DNA-binding transcription factor activity"/>
    <property type="evidence" value="ECO:0007669"/>
    <property type="project" value="TreeGrafter"/>
</dbReference>
<name>A0A3R5V2I7_9BACT</name>
<reference evidence="1 2" key="1">
    <citation type="submission" date="2019-01" db="EMBL/GenBank/DDBJ databases">
        <title>Geovibrio thiophilus DSM 11263, complete genome.</title>
        <authorList>
            <person name="Spring S."/>
            <person name="Bunk B."/>
            <person name="Sproer C."/>
        </authorList>
    </citation>
    <scope>NUCLEOTIDE SEQUENCE [LARGE SCALE GENOMIC DNA]</scope>
    <source>
        <strain evidence="1 2">DSM 11263</strain>
    </source>
</reference>
<evidence type="ECO:0000313" key="2">
    <source>
        <dbReference type="Proteomes" id="UP000287502"/>
    </source>
</evidence>
<dbReference type="RefSeq" id="WP_128467281.1">
    <property type="nucleotide sequence ID" value="NZ_CP035108.1"/>
</dbReference>
<dbReference type="Gene3D" id="1.10.10.10">
    <property type="entry name" value="Winged helix-like DNA-binding domain superfamily/Winged helix DNA-binding domain"/>
    <property type="match status" value="1"/>
</dbReference>
<dbReference type="PROSITE" id="PS51197">
    <property type="entry name" value="HTH_RRF2_2"/>
    <property type="match status" value="1"/>
</dbReference>
<protein>
    <submittedName>
        <fullName evidence="1">Rrf2 family transcriptional regulator</fullName>
    </submittedName>
</protein>
<dbReference type="KEGG" id="gtl:EP073_11445"/>
<dbReference type="PANTHER" id="PTHR33221">
    <property type="entry name" value="WINGED HELIX-TURN-HELIX TRANSCRIPTIONAL REGULATOR, RRF2 FAMILY"/>
    <property type="match status" value="1"/>
</dbReference>